<dbReference type="EMBL" id="PFPX01000023">
    <property type="protein sequence ID" value="PJA10211.1"/>
    <property type="molecule type" value="Genomic_DNA"/>
</dbReference>
<dbReference type="Proteomes" id="UP000228743">
    <property type="component" value="Unassembled WGS sequence"/>
</dbReference>
<dbReference type="Gene3D" id="1.10.720.30">
    <property type="entry name" value="SAP domain"/>
    <property type="match status" value="1"/>
</dbReference>
<accession>A0A2M7VZT8</accession>
<proteinExistence type="predicted"/>
<name>A0A2M7VZT8_9BACT</name>
<protein>
    <submittedName>
        <fullName evidence="1">Transporter</fullName>
    </submittedName>
</protein>
<dbReference type="AlphaFoldDB" id="A0A2M7VZT8"/>
<evidence type="ECO:0000313" key="1">
    <source>
        <dbReference type="EMBL" id="PJA10211.1"/>
    </source>
</evidence>
<dbReference type="InterPro" id="IPR018668">
    <property type="entry name" value="DNA-binding_VF530-like"/>
</dbReference>
<gene>
    <name evidence="1" type="ORF">COX68_01100</name>
</gene>
<dbReference type="Pfam" id="PF09905">
    <property type="entry name" value="VF530"/>
    <property type="match status" value="1"/>
</dbReference>
<comment type="caution">
    <text evidence="1">The sequence shown here is derived from an EMBL/GenBank/DDBJ whole genome shotgun (WGS) entry which is preliminary data.</text>
</comment>
<evidence type="ECO:0000313" key="2">
    <source>
        <dbReference type="Proteomes" id="UP000228743"/>
    </source>
</evidence>
<sequence>MIAIKSNDPLHGLTLKKIMTDLEEWYGWPVLVQKIKINCFAHDPSLNSSLKFLRQTPWARAKVERLYLTTLKQRKVLK</sequence>
<dbReference type="GO" id="GO:0003677">
    <property type="term" value="F:DNA binding"/>
    <property type="evidence" value="ECO:0007669"/>
    <property type="project" value="InterPro"/>
</dbReference>
<dbReference type="InterPro" id="IPR036361">
    <property type="entry name" value="SAP_dom_sf"/>
</dbReference>
<organism evidence="1 2">
    <name type="scientific">Candidatus Falkowbacteria bacterium CG_4_10_14_0_2_um_filter_41_15</name>
    <dbReference type="NCBI Taxonomy" id="1974554"/>
    <lineage>
        <taxon>Bacteria</taxon>
        <taxon>Candidatus Falkowiibacteriota</taxon>
    </lineage>
</organism>
<reference evidence="2" key="1">
    <citation type="submission" date="2017-09" db="EMBL/GenBank/DDBJ databases">
        <title>Depth-based differentiation of microbial function through sediment-hosted aquifers and enrichment of novel symbionts in the deep terrestrial subsurface.</title>
        <authorList>
            <person name="Probst A.J."/>
            <person name="Ladd B."/>
            <person name="Jarett J.K."/>
            <person name="Geller-Mcgrath D.E."/>
            <person name="Sieber C.M.K."/>
            <person name="Emerson J.B."/>
            <person name="Anantharaman K."/>
            <person name="Thomas B.C."/>
            <person name="Malmstrom R."/>
            <person name="Stieglmeier M."/>
            <person name="Klingl A."/>
            <person name="Woyke T."/>
            <person name="Ryan C.M."/>
            <person name="Banfield J.F."/>
        </authorList>
    </citation>
    <scope>NUCLEOTIDE SEQUENCE [LARGE SCALE GENOMIC DNA]</scope>
</reference>